<dbReference type="InterPro" id="IPR007921">
    <property type="entry name" value="CHAP_dom"/>
</dbReference>
<organism evidence="3 4">
    <name type="scientific">Streptococcus suis</name>
    <dbReference type="NCBI Taxonomy" id="1307"/>
    <lineage>
        <taxon>Bacteria</taxon>
        <taxon>Bacillati</taxon>
        <taxon>Bacillota</taxon>
        <taxon>Bacilli</taxon>
        <taxon>Lactobacillales</taxon>
        <taxon>Streptococcaceae</taxon>
        <taxon>Streptococcus</taxon>
    </lineage>
</organism>
<feature type="transmembrane region" description="Helical" evidence="1">
    <location>
        <begin position="12"/>
        <end position="32"/>
    </location>
</feature>
<dbReference type="Proteomes" id="UP001152879">
    <property type="component" value="Unassembled WGS sequence"/>
</dbReference>
<name>A0A9X4ML37_STRSU</name>
<dbReference type="EMBL" id="JANFML010000003">
    <property type="protein sequence ID" value="MDG4511665.1"/>
    <property type="molecule type" value="Genomic_DNA"/>
</dbReference>
<evidence type="ECO:0000313" key="3">
    <source>
        <dbReference type="EMBL" id="MDG4511665.1"/>
    </source>
</evidence>
<dbReference type="AlphaFoldDB" id="A0A9X4ML37"/>
<gene>
    <name evidence="3" type="ORF">NOL15_02105</name>
</gene>
<evidence type="ECO:0000259" key="2">
    <source>
        <dbReference type="PROSITE" id="PS50911"/>
    </source>
</evidence>
<dbReference type="SUPFAM" id="SSF54001">
    <property type="entry name" value="Cysteine proteinases"/>
    <property type="match status" value="1"/>
</dbReference>
<accession>A0A9X4ML37</accession>
<sequence>MNHQIIKRYLKLGIFALFMGNLFWTGTSTILADDLTANDRPSLEILKKQALATKAAAKKRAEEAALATNMVSEVTVEYTSNTYPAGQCTWGAKEMAPWVGNYWGNAGDWTTSAASLGYEVGTIPKVGAITVWTDENGGYGHVAYVTDVATDGQIQVTESNYNGSYYPSNIRGFFDPTKTSEGKVSYIYPPAGV</sequence>
<evidence type="ECO:0000256" key="1">
    <source>
        <dbReference type="SAM" id="Phobius"/>
    </source>
</evidence>
<evidence type="ECO:0000313" key="4">
    <source>
        <dbReference type="Proteomes" id="UP001152879"/>
    </source>
</evidence>
<protein>
    <submittedName>
        <fullName evidence="3">CHAP domain-containing protein</fullName>
    </submittedName>
</protein>
<keyword evidence="1" id="KW-1133">Transmembrane helix</keyword>
<dbReference type="InterPro" id="IPR038765">
    <property type="entry name" value="Papain-like_cys_pep_sf"/>
</dbReference>
<reference evidence="3" key="1">
    <citation type="submission" date="2022-07" db="EMBL/GenBank/DDBJ databases">
        <title>Whole Genome Sequencing of Streptococcus suis.</title>
        <authorList>
            <person name="Dai X."/>
            <person name="Huang J."/>
            <person name="Wang L."/>
        </authorList>
    </citation>
    <scope>NUCLEOTIDE SEQUENCE</scope>
    <source>
        <strain evidence="3">SFB2</strain>
    </source>
</reference>
<comment type="caution">
    <text evidence="3">The sequence shown here is derived from an EMBL/GenBank/DDBJ whole genome shotgun (WGS) entry which is preliminary data.</text>
</comment>
<keyword evidence="1" id="KW-0472">Membrane</keyword>
<dbReference type="PROSITE" id="PS50911">
    <property type="entry name" value="CHAP"/>
    <property type="match status" value="1"/>
</dbReference>
<dbReference type="Pfam" id="PF05257">
    <property type="entry name" value="CHAP"/>
    <property type="match status" value="1"/>
</dbReference>
<proteinExistence type="predicted"/>
<keyword evidence="1" id="KW-0812">Transmembrane</keyword>
<dbReference type="Gene3D" id="3.90.1720.10">
    <property type="entry name" value="endopeptidase domain like (from Nostoc punctiforme)"/>
    <property type="match status" value="1"/>
</dbReference>
<feature type="domain" description="Peptidase C51" evidence="2">
    <location>
        <begin position="63"/>
        <end position="188"/>
    </location>
</feature>